<dbReference type="InterPro" id="IPR010446">
    <property type="entry name" value="GalNAc_Trfase_b"/>
</dbReference>
<accession>A0ABS7WTS5</accession>
<keyword evidence="2" id="KW-1185">Reference proteome</keyword>
<organism evidence="1 2">
    <name type="scientific">Campylobacter canadensis</name>
    <dbReference type="NCBI Taxonomy" id="449520"/>
    <lineage>
        <taxon>Bacteria</taxon>
        <taxon>Pseudomonadati</taxon>
        <taxon>Campylobacterota</taxon>
        <taxon>Epsilonproteobacteria</taxon>
        <taxon>Campylobacterales</taxon>
        <taxon>Campylobacteraceae</taxon>
        <taxon>Campylobacter</taxon>
    </lineage>
</organism>
<protein>
    <submittedName>
        <fullName evidence="1">Uncharacterized protein</fullName>
    </submittedName>
</protein>
<evidence type="ECO:0000313" key="2">
    <source>
        <dbReference type="Proteomes" id="UP000786183"/>
    </source>
</evidence>
<dbReference type="Proteomes" id="UP000786183">
    <property type="component" value="Unassembled WGS sequence"/>
</dbReference>
<proteinExistence type="predicted"/>
<feature type="non-terminal residue" evidence="1">
    <location>
        <position position="55"/>
    </location>
</feature>
<comment type="caution">
    <text evidence="1">The sequence shown here is derived from an EMBL/GenBank/DDBJ whole genome shotgun (WGS) entry which is preliminary data.</text>
</comment>
<name>A0ABS7WTS5_9BACT</name>
<dbReference type="Pfam" id="PF06306">
    <property type="entry name" value="CgtA"/>
    <property type="match status" value="1"/>
</dbReference>
<evidence type="ECO:0000313" key="1">
    <source>
        <dbReference type="EMBL" id="MBZ7988181.1"/>
    </source>
</evidence>
<dbReference type="EMBL" id="JACGBB010000054">
    <property type="protein sequence ID" value="MBZ7988181.1"/>
    <property type="molecule type" value="Genomic_DNA"/>
</dbReference>
<reference evidence="1 2" key="1">
    <citation type="submission" date="2020-07" db="EMBL/GenBank/DDBJ databases">
        <title>Transfer of Campylobacter canadensis to the novel genus Avispirillum gen. nov., that also includes two novel species recovered from migratory waterfowl: Avispirillum anseris sp. nov. and Avispirillum brantae sp. nov.</title>
        <authorList>
            <person name="Miller W.G."/>
            <person name="Chapman M.H."/>
            <person name="Yee E."/>
            <person name="Inglis G.D."/>
        </authorList>
    </citation>
    <scope>NUCLEOTIDE SEQUENCE [LARGE SCALE GENOMIC DNA]</scope>
    <source>
        <strain evidence="1 2">L283</strain>
    </source>
</reference>
<sequence length="55" mass="6787">MKTYIVKFFCCFIPSKKIRRKIREKFLSIQTYFTCDEVNKYLPKYVHNFIKDLSN</sequence>
<gene>
    <name evidence="1" type="ORF">AVCANL283_08780</name>
</gene>